<sequence>MNVNASQSPDRMRKVALLGGLAYLATFAASMPQLGLFSKVIDDPDYILAHGSDASLRLGSILELITGLACIATAVALYPAIRCVSRSAAIGFVASRTLEAAVIFAGTMSLLALVTLHEQYDGATGAERDALGVVGQALVATRQWSFLIGPGLIPAVNAAFLGYALYRSRLVPRAIPTIGLVGAPLIALSAIATIGGLWDQTSVTGSLFALPIAAWEFSLGIYLTFKGFARSPQESADMHDAAPQTHRLLPA</sequence>
<dbReference type="RefSeq" id="WP_249769511.1">
    <property type="nucleotide sequence ID" value="NZ_CP097332.1"/>
</dbReference>
<dbReference type="InterPro" id="IPR025495">
    <property type="entry name" value="DUF4386"/>
</dbReference>
<dbReference type="Pfam" id="PF14329">
    <property type="entry name" value="DUF4386"/>
    <property type="match status" value="1"/>
</dbReference>
<accession>A0ABY4QUV7</accession>
<feature type="transmembrane region" description="Helical" evidence="1">
    <location>
        <begin position="178"/>
        <end position="198"/>
    </location>
</feature>
<evidence type="ECO:0000256" key="1">
    <source>
        <dbReference type="SAM" id="Phobius"/>
    </source>
</evidence>
<feature type="transmembrane region" description="Helical" evidence="1">
    <location>
        <begin position="144"/>
        <end position="166"/>
    </location>
</feature>
<feature type="transmembrane region" description="Helical" evidence="1">
    <location>
        <begin position="61"/>
        <end position="81"/>
    </location>
</feature>
<dbReference type="Proteomes" id="UP001056336">
    <property type="component" value="Chromosome"/>
</dbReference>
<keyword evidence="3" id="KW-1185">Reference proteome</keyword>
<proteinExistence type="predicted"/>
<reference evidence="2" key="2">
    <citation type="submission" date="2022-05" db="EMBL/GenBank/DDBJ databases">
        <authorList>
            <person name="Kim J.-S."/>
            <person name="Lee K."/>
            <person name="Suh M."/>
            <person name="Eom M."/>
            <person name="Kim J.-S."/>
            <person name="Kim D.-S."/>
            <person name="Ko S.-H."/>
            <person name="Shin Y."/>
            <person name="Lee J.-S."/>
        </authorList>
    </citation>
    <scope>NUCLEOTIDE SEQUENCE</scope>
    <source>
        <strain evidence="2">N237</strain>
    </source>
</reference>
<dbReference type="EMBL" id="CP097332">
    <property type="protein sequence ID" value="UQX87074.1"/>
    <property type="molecule type" value="Genomic_DNA"/>
</dbReference>
<evidence type="ECO:0000313" key="3">
    <source>
        <dbReference type="Proteomes" id="UP001056336"/>
    </source>
</evidence>
<name>A0ABY4QUV7_9ACTN</name>
<keyword evidence="1" id="KW-0472">Membrane</keyword>
<keyword evidence="1" id="KW-1133">Transmembrane helix</keyword>
<organism evidence="2 3">
    <name type="scientific">Jatrophihabitans telluris</name>
    <dbReference type="NCBI Taxonomy" id="2038343"/>
    <lineage>
        <taxon>Bacteria</taxon>
        <taxon>Bacillati</taxon>
        <taxon>Actinomycetota</taxon>
        <taxon>Actinomycetes</taxon>
        <taxon>Jatrophihabitantales</taxon>
        <taxon>Jatrophihabitantaceae</taxon>
        <taxon>Jatrophihabitans</taxon>
    </lineage>
</organism>
<gene>
    <name evidence="2" type="ORF">M6D93_12250</name>
</gene>
<evidence type="ECO:0000313" key="2">
    <source>
        <dbReference type="EMBL" id="UQX87074.1"/>
    </source>
</evidence>
<protein>
    <submittedName>
        <fullName evidence="2">DUF4386 domain-containing protein</fullName>
    </submittedName>
</protein>
<feature type="transmembrane region" description="Helical" evidence="1">
    <location>
        <begin position="93"/>
        <end position="114"/>
    </location>
</feature>
<feature type="transmembrane region" description="Helical" evidence="1">
    <location>
        <begin position="204"/>
        <end position="225"/>
    </location>
</feature>
<keyword evidence="1" id="KW-0812">Transmembrane</keyword>
<reference evidence="2" key="1">
    <citation type="journal article" date="2018" name="Int. J. Syst. Evol. Microbiol.">
        <title>Jatrophihabitans telluris sp. nov., isolated from sediment soil of lava forest wetlands and the emended description of the genus Jatrophihabitans.</title>
        <authorList>
            <person name="Lee K.C."/>
            <person name="Suh M.K."/>
            <person name="Eom M.K."/>
            <person name="Kim K.K."/>
            <person name="Kim J.S."/>
            <person name="Kim D.S."/>
            <person name="Ko S.H."/>
            <person name="Shin Y.K."/>
            <person name="Lee J.S."/>
        </authorList>
    </citation>
    <scope>NUCLEOTIDE SEQUENCE</scope>
    <source>
        <strain evidence="2">N237</strain>
    </source>
</reference>